<comment type="caution">
    <text evidence="1">The sequence shown here is derived from an EMBL/GenBank/DDBJ whole genome shotgun (WGS) entry which is preliminary data.</text>
</comment>
<protein>
    <submittedName>
        <fullName evidence="1">Uncharacterized protein</fullName>
    </submittedName>
</protein>
<evidence type="ECO:0000313" key="2">
    <source>
        <dbReference type="Proteomes" id="UP000276133"/>
    </source>
</evidence>
<dbReference type="Proteomes" id="UP000276133">
    <property type="component" value="Unassembled WGS sequence"/>
</dbReference>
<gene>
    <name evidence="1" type="ORF">BpHYR1_026883</name>
</gene>
<accession>A0A3M7T920</accession>
<dbReference type="AlphaFoldDB" id="A0A3M7T920"/>
<dbReference type="EMBL" id="REGN01000120">
    <property type="protein sequence ID" value="RNA44330.1"/>
    <property type="molecule type" value="Genomic_DNA"/>
</dbReference>
<organism evidence="1 2">
    <name type="scientific">Brachionus plicatilis</name>
    <name type="common">Marine rotifer</name>
    <name type="synonym">Brachionus muelleri</name>
    <dbReference type="NCBI Taxonomy" id="10195"/>
    <lineage>
        <taxon>Eukaryota</taxon>
        <taxon>Metazoa</taxon>
        <taxon>Spiralia</taxon>
        <taxon>Gnathifera</taxon>
        <taxon>Rotifera</taxon>
        <taxon>Eurotatoria</taxon>
        <taxon>Monogononta</taxon>
        <taxon>Pseudotrocha</taxon>
        <taxon>Ploima</taxon>
        <taxon>Brachionidae</taxon>
        <taxon>Brachionus</taxon>
    </lineage>
</organism>
<keyword evidence="2" id="KW-1185">Reference proteome</keyword>
<reference evidence="1 2" key="1">
    <citation type="journal article" date="2018" name="Sci. Rep.">
        <title>Genomic signatures of local adaptation to the degree of environmental predictability in rotifers.</title>
        <authorList>
            <person name="Franch-Gras L."/>
            <person name="Hahn C."/>
            <person name="Garcia-Roger E.M."/>
            <person name="Carmona M.J."/>
            <person name="Serra M."/>
            <person name="Gomez A."/>
        </authorList>
    </citation>
    <scope>NUCLEOTIDE SEQUENCE [LARGE SCALE GENOMIC DNA]</scope>
    <source>
        <strain evidence="1">HYR1</strain>
    </source>
</reference>
<evidence type="ECO:0000313" key="1">
    <source>
        <dbReference type="EMBL" id="RNA44330.1"/>
    </source>
</evidence>
<name>A0A3M7T920_BRAPC</name>
<proteinExistence type="predicted"/>
<sequence>MLISAEYIKFKNVFLKKSLKKIAEPSASYPKQMAQVSSPKGVFESDGGFCSVCVPGLVWLLN</sequence>